<dbReference type="GeneID" id="76198680"/>
<dbReference type="PROSITE" id="PS01045">
    <property type="entry name" value="SQUALEN_PHYTOEN_SYN_2"/>
    <property type="match status" value="1"/>
</dbReference>
<dbReference type="InterPro" id="IPR044843">
    <property type="entry name" value="Trans_IPPS_bact-type"/>
</dbReference>
<dbReference type="InterPro" id="IPR002060">
    <property type="entry name" value="Squ/phyt_synthse"/>
</dbReference>
<name>A0ABD5YLY7_9EURY</name>
<dbReference type="InterPro" id="IPR033904">
    <property type="entry name" value="Trans_IPPS_HH"/>
</dbReference>
<dbReference type="AlphaFoldDB" id="A0ABD5YLY7"/>
<evidence type="ECO:0000313" key="5">
    <source>
        <dbReference type="Proteomes" id="UP001596417"/>
    </source>
</evidence>
<evidence type="ECO:0000256" key="2">
    <source>
        <dbReference type="ARBA" id="ARBA00022679"/>
    </source>
</evidence>
<dbReference type="SUPFAM" id="SSF48576">
    <property type="entry name" value="Terpenoid synthases"/>
    <property type="match status" value="1"/>
</dbReference>
<dbReference type="InterPro" id="IPR008949">
    <property type="entry name" value="Isoprenoid_synthase_dom_sf"/>
</dbReference>
<gene>
    <name evidence="4" type="ORF">ACFQL7_04135</name>
</gene>
<proteinExistence type="predicted"/>
<dbReference type="CDD" id="cd00683">
    <property type="entry name" value="Trans_IPPS_HH"/>
    <property type="match status" value="1"/>
</dbReference>
<organism evidence="4 5">
    <name type="scientific">Halocatena marina</name>
    <dbReference type="NCBI Taxonomy" id="2934937"/>
    <lineage>
        <taxon>Archaea</taxon>
        <taxon>Methanobacteriati</taxon>
        <taxon>Methanobacteriota</taxon>
        <taxon>Stenosarchaea group</taxon>
        <taxon>Halobacteria</taxon>
        <taxon>Halobacteriales</taxon>
        <taxon>Natronomonadaceae</taxon>
        <taxon>Halocatena</taxon>
    </lineage>
</organism>
<dbReference type="PANTHER" id="PTHR31480">
    <property type="entry name" value="BIFUNCTIONAL LYCOPENE CYCLASE/PHYTOENE SYNTHASE"/>
    <property type="match status" value="1"/>
</dbReference>
<accession>A0ABD5YLY7</accession>
<dbReference type="EMBL" id="JBHTAX010000001">
    <property type="protein sequence ID" value="MFC7189116.1"/>
    <property type="molecule type" value="Genomic_DNA"/>
</dbReference>
<dbReference type="Gene3D" id="1.10.600.10">
    <property type="entry name" value="Farnesyl Diphosphate Synthase"/>
    <property type="match status" value="1"/>
</dbReference>
<keyword evidence="5" id="KW-1185">Reference proteome</keyword>
<dbReference type="FunFam" id="1.10.600.10:FF:000020">
    <property type="entry name" value="Phytoene synthase"/>
    <property type="match status" value="1"/>
</dbReference>
<keyword evidence="3" id="KW-0125">Carotenoid biosynthesis</keyword>
<dbReference type="Proteomes" id="UP001596417">
    <property type="component" value="Unassembled WGS sequence"/>
</dbReference>
<comment type="pathway">
    <text evidence="1">Carotenoid biosynthesis; phytoene biosynthesis.</text>
</comment>
<dbReference type="SFLD" id="SFLDG01018">
    <property type="entry name" value="Squalene/Phytoene_Synthase_Lik"/>
    <property type="match status" value="1"/>
</dbReference>
<dbReference type="GO" id="GO:0016765">
    <property type="term" value="F:transferase activity, transferring alkyl or aryl (other than methyl) groups"/>
    <property type="evidence" value="ECO:0007669"/>
    <property type="project" value="UniProtKB-ARBA"/>
</dbReference>
<dbReference type="PROSITE" id="PS01044">
    <property type="entry name" value="SQUALEN_PHYTOEN_SYN_1"/>
    <property type="match status" value="1"/>
</dbReference>
<dbReference type="SFLD" id="SFLDS00005">
    <property type="entry name" value="Isoprenoid_Synthase_Type_I"/>
    <property type="match status" value="1"/>
</dbReference>
<dbReference type="RefSeq" id="WP_248904981.1">
    <property type="nucleotide sequence ID" value="NZ_CP109979.1"/>
</dbReference>
<evidence type="ECO:0000313" key="4">
    <source>
        <dbReference type="EMBL" id="MFC7189116.1"/>
    </source>
</evidence>
<dbReference type="GO" id="GO:0016117">
    <property type="term" value="P:carotenoid biosynthetic process"/>
    <property type="evidence" value="ECO:0007669"/>
    <property type="project" value="UniProtKB-KW"/>
</dbReference>
<sequence>MVDTTQLRQSKTIQQRTGATFHVATRLFPQRVRHATYVLYAFFRIADEIVDDPDGDPPARQRAQLERLRTAALGERESDRSVVAAFSELREEYDIASEDVNAFIDAMATDITKQRYETYADLNAYMDGSAAAVGRMMTAVMDPDDFEQAIPHATALGEAFQLTNFLRDVREDVRQYDRIYLPQATLETHGVSNEQIESLRMDERFAAVMQTELSRAESLYEDGTSGIKYLPHDCQFAVLLAAVLYADYHRLIRAYDYDVLSRTPQLSRRRTASLCARTGWHWLRTSDPKSVFDAVSTPHPSNRYSVGRQLPSR</sequence>
<dbReference type="Pfam" id="PF00494">
    <property type="entry name" value="SQS_PSY"/>
    <property type="match status" value="1"/>
</dbReference>
<comment type="caution">
    <text evidence="4">The sequence shown here is derived from an EMBL/GenBank/DDBJ whole genome shotgun (WGS) entry which is preliminary data.</text>
</comment>
<evidence type="ECO:0000256" key="3">
    <source>
        <dbReference type="ARBA" id="ARBA00022746"/>
    </source>
</evidence>
<evidence type="ECO:0000256" key="1">
    <source>
        <dbReference type="ARBA" id="ARBA00004684"/>
    </source>
</evidence>
<reference evidence="4 5" key="1">
    <citation type="journal article" date="2019" name="Int. J. Syst. Evol. Microbiol.">
        <title>The Global Catalogue of Microorganisms (GCM) 10K type strain sequencing project: providing services to taxonomists for standard genome sequencing and annotation.</title>
        <authorList>
            <consortium name="The Broad Institute Genomics Platform"/>
            <consortium name="The Broad Institute Genome Sequencing Center for Infectious Disease"/>
            <person name="Wu L."/>
            <person name="Ma J."/>
        </authorList>
    </citation>
    <scope>NUCLEOTIDE SEQUENCE [LARGE SCALE GENOMIC DNA]</scope>
    <source>
        <strain evidence="4 5">RDMS1</strain>
    </source>
</reference>
<dbReference type="SFLD" id="SFLDG01212">
    <property type="entry name" value="Phytoene_synthase_like"/>
    <property type="match status" value="1"/>
</dbReference>
<dbReference type="InterPro" id="IPR019845">
    <property type="entry name" value="Squalene/phytoene_synthase_CS"/>
</dbReference>
<protein>
    <submittedName>
        <fullName evidence="4">Phytoene/squalene synthase family protein</fullName>
    </submittedName>
</protein>
<keyword evidence="2" id="KW-0808">Transferase</keyword>